<dbReference type="GO" id="GO:0004497">
    <property type="term" value="F:monooxygenase activity"/>
    <property type="evidence" value="ECO:0007669"/>
    <property type="project" value="UniProtKB-KW"/>
</dbReference>
<reference evidence="4 5" key="1">
    <citation type="submission" date="2020-02" db="EMBL/GenBank/DDBJ databases">
        <title>The whole genome sequence of CPCC 205119.</title>
        <authorList>
            <person name="Jiang Z."/>
        </authorList>
    </citation>
    <scope>NUCLEOTIDE SEQUENCE [LARGE SCALE GENOMIC DNA]</scope>
    <source>
        <strain evidence="4 5">CPCC 205119</strain>
    </source>
</reference>
<comment type="caution">
    <text evidence="4">The sequence shown here is derived from an EMBL/GenBank/DDBJ whole genome shotgun (WGS) entry which is preliminary data.</text>
</comment>
<evidence type="ECO:0000256" key="2">
    <source>
        <dbReference type="ARBA" id="ARBA00023033"/>
    </source>
</evidence>
<dbReference type="Proteomes" id="UP000470470">
    <property type="component" value="Unassembled WGS sequence"/>
</dbReference>
<evidence type="ECO:0000256" key="1">
    <source>
        <dbReference type="ARBA" id="ARBA00023002"/>
    </source>
</evidence>
<dbReference type="InterPro" id="IPR036188">
    <property type="entry name" value="FAD/NAD-bd_sf"/>
</dbReference>
<evidence type="ECO:0000313" key="5">
    <source>
        <dbReference type="Proteomes" id="UP000470470"/>
    </source>
</evidence>
<dbReference type="InterPro" id="IPR050493">
    <property type="entry name" value="FAD-dep_Monooxygenase_BioMet"/>
</dbReference>
<evidence type="ECO:0000259" key="3">
    <source>
        <dbReference type="Pfam" id="PF01494"/>
    </source>
</evidence>
<gene>
    <name evidence="4" type="ORF">G1H19_19285</name>
</gene>
<dbReference type="AlphaFoldDB" id="A0A7K3WHZ7"/>
<sequence length="168" mass="18659">MTLRLRDGRVYFAAGRDYPGKPHIDQDEARRIVRENMGAFTAPLMQALRDRITDETRMVVNDYDWLLLPDPWYRGRVVVIGDAAHATTAHLASGGGMAIEDAVVLGQEVAGGGAVEEVLQRFAQRRFERARLVVETSVEIGRLQARGEPVQVQNQLRGRAMGALSSPY</sequence>
<dbReference type="Pfam" id="PF01494">
    <property type="entry name" value="FAD_binding_3"/>
    <property type="match status" value="1"/>
</dbReference>
<keyword evidence="5" id="KW-1185">Reference proteome</keyword>
<dbReference type="PANTHER" id="PTHR13789">
    <property type="entry name" value="MONOOXYGENASE"/>
    <property type="match status" value="1"/>
</dbReference>
<proteinExistence type="predicted"/>
<keyword evidence="2" id="KW-0503">Monooxygenase</keyword>
<keyword evidence="1" id="KW-0560">Oxidoreductase</keyword>
<evidence type="ECO:0000313" key="4">
    <source>
        <dbReference type="EMBL" id="NEL56121.1"/>
    </source>
</evidence>
<name>A0A7K3WHZ7_9ACTN</name>
<dbReference type="EMBL" id="JAAGWK010000030">
    <property type="protein sequence ID" value="NEL56121.1"/>
    <property type="molecule type" value="Genomic_DNA"/>
</dbReference>
<accession>A0A7K3WHZ7</accession>
<protein>
    <recommendedName>
        <fullName evidence="3">FAD-binding domain-containing protein</fullName>
    </recommendedName>
</protein>
<dbReference type="Gene3D" id="3.50.50.60">
    <property type="entry name" value="FAD/NAD(P)-binding domain"/>
    <property type="match status" value="1"/>
</dbReference>
<dbReference type="PANTHER" id="PTHR13789:SF309">
    <property type="entry name" value="PUTATIVE (AFU_ORTHOLOGUE AFUA_6G14510)-RELATED"/>
    <property type="match status" value="1"/>
</dbReference>
<dbReference type="InterPro" id="IPR002938">
    <property type="entry name" value="FAD-bd"/>
</dbReference>
<organism evidence="4 5">
    <name type="scientific">Goekera deserti</name>
    <dbReference type="NCBI Taxonomy" id="2497753"/>
    <lineage>
        <taxon>Bacteria</taxon>
        <taxon>Bacillati</taxon>
        <taxon>Actinomycetota</taxon>
        <taxon>Actinomycetes</taxon>
        <taxon>Geodermatophilales</taxon>
        <taxon>Geodermatophilaceae</taxon>
        <taxon>Goekera</taxon>
    </lineage>
</organism>
<dbReference type="GO" id="GO:0071949">
    <property type="term" value="F:FAD binding"/>
    <property type="evidence" value="ECO:0007669"/>
    <property type="project" value="InterPro"/>
</dbReference>
<feature type="domain" description="FAD-binding" evidence="3">
    <location>
        <begin position="69"/>
        <end position="136"/>
    </location>
</feature>
<dbReference type="SUPFAM" id="SSF51905">
    <property type="entry name" value="FAD/NAD(P)-binding domain"/>
    <property type="match status" value="1"/>
</dbReference>
<dbReference type="RefSeq" id="WP_152727281.1">
    <property type="nucleotide sequence ID" value="NZ_JAABOZ010000001.1"/>
</dbReference>